<keyword evidence="7" id="KW-1185">Reference proteome</keyword>
<sequence length="279" mass="31566">MNPKKQQIINAAHRLFIQKGYNASSIQDILDEAGISKGTFYNYFTSKSECLIALMESISEDIRTARIAAALGESPSDADLFARQLAVRIRMNHEKNLFSLYESIFYSQDVELKAFGKSQYIAELRWLSNRIVDMFGEEARPYALENAAMANGALQQLMHVWRLGTDQQLPLDELTDYIVLRMKQAVEIQLKDGKRFLSERLLEESAELQTLTDSAKQLKALAAAAEDPDLQQLIAFLADELAAEKPRKAIVNSVLTTLGQSTDDAELQIYLEQVWRQIK</sequence>
<dbReference type="PROSITE" id="PS50977">
    <property type="entry name" value="HTH_TETR_2"/>
    <property type="match status" value="1"/>
</dbReference>
<feature type="DNA-binding region" description="H-T-H motif" evidence="4">
    <location>
        <begin position="25"/>
        <end position="44"/>
    </location>
</feature>
<dbReference type="InterPro" id="IPR009057">
    <property type="entry name" value="Homeodomain-like_sf"/>
</dbReference>
<dbReference type="KEGG" id="ppla:BBI15_00445"/>
<dbReference type="FunFam" id="1.10.10.60:FF:000141">
    <property type="entry name" value="TetR family transcriptional regulator"/>
    <property type="match status" value="1"/>
</dbReference>
<dbReference type="RefSeq" id="WP_068868592.1">
    <property type="nucleotide sequence ID" value="NZ_CP016539.2"/>
</dbReference>
<dbReference type="SUPFAM" id="SSF46689">
    <property type="entry name" value="Homeodomain-like"/>
    <property type="match status" value="1"/>
</dbReference>
<dbReference type="InterPro" id="IPR001647">
    <property type="entry name" value="HTH_TetR"/>
</dbReference>
<keyword evidence="2 4" id="KW-0238">DNA-binding</keyword>
<evidence type="ECO:0000313" key="6">
    <source>
        <dbReference type="EMBL" id="ANU18821.1"/>
    </source>
</evidence>
<evidence type="ECO:0000256" key="2">
    <source>
        <dbReference type="ARBA" id="ARBA00023125"/>
    </source>
</evidence>
<evidence type="ECO:0000256" key="1">
    <source>
        <dbReference type="ARBA" id="ARBA00023015"/>
    </source>
</evidence>
<name>A0A1C7E566_9BACL</name>
<feature type="domain" description="HTH tetR-type" evidence="5">
    <location>
        <begin position="2"/>
        <end position="62"/>
    </location>
</feature>
<evidence type="ECO:0000256" key="4">
    <source>
        <dbReference type="PROSITE-ProRule" id="PRU00335"/>
    </source>
</evidence>
<gene>
    <name evidence="6" type="ORF">BBI15_00445</name>
</gene>
<protein>
    <submittedName>
        <fullName evidence="6">TetR family transcriptional regulator</fullName>
    </submittedName>
</protein>
<keyword evidence="3" id="KW-0804">Transcription</keyword>
<dbReference type="PANTHER" id="PTHR43479:SF22">
    <property type="entry name" value="TRANSCRIPTIONAL REGULATOR, TETR FAMILY"/>
    <property type="match status" value="1"/>
</dbReference>
<accession>A0A1C7E566</accession>
<dbReference type="EMBL" id="CP016539">
    <property type="protein sequence ID" value="ANU18821.1"/>
    <property type="molecule type" value="Genomic_DNA"/>
</dbReference>
<dbReference type="InterPro" id="IPR050624">
    <property type="entry name" value="HTH-type_Tx_Regulator"/>
</dbReference>
<evidence type="ECO:0000256" key="3">
    <source>
        <dbReference type="ARBA" id="ARBA00023163"/>
    </source>
</evidence>
<dbReference type="GO" id="GO:0045892">
    <property type="term" value="P:negative regulation of DNA-templated transcription"/>
    <property type="evidence" value="ECO:0007669"/>
    <property type="project" value="UniProtKB-ARBA"/>
</dbReference>
<dbReference type="Proteomes" id="UP000092650">
    <property type="component" value="Chromosome"/>
</dbReference>
<dbReference type="GO" id="GO:0003677">
    <property type="term" value="F:DNA binding"/>
    <property type="evidence" value="ECO:0007669"/>
    <property type="project" value="UniProtKB-UniRule"/>
</dbReference>
<dbReference type="STRING" id="1038856.BBI15_00445"/>
<evidence type="ECO:0000313" key="7">
    <source>
        <dbReference type="Proteomes" id="UP000092650"/>
    </source>
</evidence>
<dbReference type="AlphaFoldDB" id="A0A1C7E566"/>
<dbReference type="PROSITE" id="PS01081">
    <property type="entry name" value="HTH_TETR_1"/>
    <property type="match status" value="1"/>
</dbReference>
<dbReference type="Pfam" id="PF00440">
    <property type="entry name" value="TetR_N"/>
    <property type="match status" value="1"/>
</dbReference>
<reference evidence="6" key="1">
    <citation type="submission" date="2016-10" db="EMBL/GenBank/DDBJ databases">
        <authorList>
            <person name="See-Too W.S."/>
        </authorList>
    </citation>
    <scope>NUCLEOTIDE SEQUENCE [LARGE SCALE GENOMIC DNA]</scope>
    <source>
        <strain evidence="6">DSM 23997</strain>
    </source>
</reference>
<evidence type="ECO:0000259" key="5">
    <source>
        <dbReference type="PROSITE" id="PS50977"/>
    </source>
</evidence>
<dbReference type="OrthoDB" id="9812993at2"/>
<keyword evidence="1" id="KW-0805">Transcription regulation</keyword>
<dbReference type="Gene3D" id="1.10.357.10">
    <property type="entry name" value="Tetracycline Repressor, domain 2"/>
    <property type="match status" value="1"/>
</dbReference>
<dbReference type="PANTHER" id="PTHR43479">
    <property type="entry name" value="ACREF/ENVCD OPERON REPRESSOR-RELATED"/>
    <property type="match status" value="1"/>
</dbReference>
<organism evidence="6 7">
    <name type="scientific">Planococcus plakortidis</name>
    <dbReference type="NCBI Taxonomy" id="1038856"/>
    <lineage>
        <taxon>Bacteria</taxon>
        <taxon>Bacillati</taxon>
        <taxon>Bacillota</taxon>
        <taxon>Bacilli</taxon>
        <taxon>Bacillales</taxon>
        <taxon>Caryophanaceae</taxon>
        <taxon>Planococcus</taxon>
    </lineage>
</organism>
<proteinExistence type="predicted"/>
<dbReference type="PRINTS" id="PR00455">
    <property type="entry name" value="HTHTETR"/>
</dbReference>
<dbReference type="InterPro" id="IPR023772">
    <property type="entry name" value="DNA-bd_HTH_TetR-type_CS"/>
</dbReference>